<name>A0AAD5J9F2_ACENE</name>
<feature type="compositionally biased region" description="Polar residues" evidence="1">
    <location>
        <begin position="46"/>
        <end position="68"/>
    </location>
</feature>
<feature type="compositionally biased region" description="Polar residues" evidence="1">
    <location>
        <begin position="97"/>
        <end position="118"/>
    </location>
</feature>
<reference evidence="2" key="1">
    <citation type="journal article" date="2022" name="Plant J.">
        <title>Strategies of tolerance reflected in two North American maple genomes.</title>
        <authorList>
            <person name="McEvoy S.L."/>
            <person name="Sezen U.U."/>
            <person name="Trouern-Trend A."/>
            <person name="McMahon S.M."/>
            <person name="Schaberg P.G."/>
            <person name="Yang J."/>
            <person name="Wegrzyn J.L."/>
            <person name="Swenson N.G."/>
        </authorList>
    </citation>
    <scope>NUCLEOTIDE SEQUENCE</scope>
    <source>
        <strain evidence="2">91603</strain>
    </source>
</reference>
<feature type="compositionally biased region" description="Basic and acidic residues" evidence="1">
    <location>
        <begin position="122"/>
        <end position="135"/>
    </location>
</feature>
<dbReference type="AlphaFoldDB" id="A0AAD5J9F2"/>
<keyword evidence="3" id="KW-1185">Reference proteome</keyword>
<organism evidence="2 3">
    <name type="scientific">Acer negundo</name>
    <name type="common">Box elder</name>
    <dbReference type="NCBI Taxonomy" id="4023"/>
    <lineage>
        <taxon>Eukaryota</taxon>
        <taxon>Viridiplantae</taxon>
        <taxon>Streptophyta</taxon>
        <taxon>Embryophyta</taxon>
        <taxon>Tracheophyta</taxon>
        <taxon>Spermatophyta</taxon>
        <taxon>Magnoliopsida</taxon>
        <taxon>eudicotyledons</taxon>
        <taxon>Gunneridae</taxon>
        <taxon>Pentapetalae</taxon>
        <taxon>rosids</taxon>
        <taxon>malvids</taxon>
        <taxon>Sapindales</taxon>
        <taxon>Sapindaceae</taxon>
        <taxon>Hippocastanoideae</taxon>
        <taxon>Acereae</taxon>
        <taxon>Acer</taxon>
    </lineage>
</organism>
<dbReference type="EMBL" id="JAJSOW010000004">
    <property type="protein sequence ID" value="KAI9191232.1"/>
    <property type="molecule type" value="Genomic_DNA"/>
</dbReference>
<comment type="caution">
    <text evidence="2">The sequence shown here is derived from an EMBL/GenBank/DDBJ whole genome shotgun (WGS) entry which is preliminary data.</text>
</comment>
<protein>
    <submittedName>
        <fullName evidence="2">Uncharacterized protein</fullName>
    </submittedName>
</protein>
<proteinExistence type="predicted"/>
<reference evidence="2" key="2">
    <citation type="submission" date="2023-02" db="EMBL/GenBank/DDBJ databases">
        <authorList>
            <person name="Swenson N.G."/>
            <person name="Wegrzyn J.L."/>
            <person name="Mcevoy S.L."/>
        </authorList>
    </citation>
    <scope>NUCLEOTIDE SEQUENCE</scope>
    <source>
        <strain evidence="2">91603</strain>
        <tissue evidence="2">Leaf</tissue>
    </source>
</reference>
<evidence type="ECO:0000313" key="3">
    <source>
        <dbReference type="Proteomes" id="UP001064489"/>
    </source>
</evidence>
<evidence type="ECO:0000256" key="1">
    <source>
        <dbReference type="SAM" id="MobiDB-lite"/>
    </source>
</evidence>
<feature type="compositionally biased region" description="Polar residues" evidence="1">
    <location>
        <begin position="1"/>
        <end position="23"/>
    </location>
</feature>
<evidence type="ECO:0000313" key="2">
    <source>
        <dbReference type="EMBL" id="KAI9191232.1"/>
    </source>
</evidence>
<sequence length="189" mass="20707">MSSGFGSQYNIPKQGSETGNNLIHPSPMHQMYYDPSISAGFFKMSGQGSESGNNPIRPSPVQQTQHEPSISPGLAETSDFITKGQAKPFKQKEKQAQARSAQNRDYQGSEPDSNQKQPETGPRTEPEAGTRKANERAQAGRNKQPEEGHHGPRQGSQDNSHSSLYSAILEPDFARLSAKELVDLELKQT</sequence>
<feature type="compositionally biased region" description="Polar residues" evidence="1">
    <location>
        <begin position="154"/>
        <end position="165"/>
    </location>
</feature>
<feature type="region of interest" description="Disordered" evidence="1">
    <location>
        <begin position="1"/>
        <end position="166"/>
    </location>
</feature>
<accession>A0AAD5J9F2</accession>
<gene>
    <name evidence="2" type="ORF">LWI28_005462</name>
</gene>
<dbReference type="Proteomes" id="UP001064489">
    <property type="component" value="Chromosome 6"/>
</dbReference>